<accession>A0AAD7JGB9</accession>
<feature type="compositionally biased region" description="Basic and acidic residues" evidence="1">
    <location>
        <begin position="13"/>
        <end position="27"/>
    </location>
</feature>
<proteinExistence type="predicted"/>
<dbReference type="Proteomes" id="UP001215598">
    <property type="component" value="Unassembled WGS sequence"/>
</dbReference>
<comment type="caution">
    <text evidence="2">The sequence shown here is derived from an EMBL/GenBank/DDBJ whole genome shotgun (WGS) entry which is preliminary data.</text>
</comment>
<evidence type="ECO:0000256" key="1">
    <source>
        <dbReference type="SAM" id="MobiDB-lite"/>
    </source>
</evidence>
<feature type="region of interest" description="Disordered" evidence="1">
    <location>
        <begin position="1"/>
        <end position="39"/>
    </location>
</feature>
<dbReference type="AlphaFoldDB" id="A0AAD7JGB9"/>
<evidence type="ECO:0000313" key="3">
    <source>
        <dbReference type="Proteomes" id="UP001215598"/>
    </source>
</evidence>
<feature type="compositionally biased region" description="Basic residues" evidence="1">
    <location>
        <begin position="88"/>
        <end position="97"/>
    </location>
</feature>
<dbReference type="EMBL" id="JARKIB010000029">
    <property type="protein sequence ID" value="KAJ7763837.1"/>
    <property type="molecule type" value="Genomic_DNA"/>
</dbReference>
<protein>
    <submittedName>
        <fullName evidence="2">Uncharacterized protein</fullName>
    </submittedName>
</protein>
<feature type="compositionally biased region" description="Pro residues" evidence="1">
    <location>
        <begin position="1"/>
        <end position="10"/>
    </location>
</feature>
<gene>
    <name evidence="2" type="ORF">B0H16DRAFT_1718469</name>
</gene>
<evidence type="ECO:0000313" key="2">
    <source>
        <dbReference type="EMBL" id="KAJ7763837.1"/>
    </source>
</evidence>
<sequence length="380" mass="41769">MSPRPAAPRPRIPRAEFRPPPAPRDHALTPPARLYPSPFTPLVSSLPSPLFPARHCSSLRLASSPARRLFAPTGSPDPRATLGARYPRPPRRLRYPRSPRPLAPPRSAPARAAFREKLKDNDGLQYRRRDVLAFLRRALLRQSSTVHGVPLDTSPPARLCMHAARSRASLLLPSYLPAPFPLRRPSFVPHAPTLSSPPLLQGESRTNPRMYVAPTQPRIEGEASRVMAGAGFEVTKRETITVLTSRCKSADCEDRRHRCAVNMRDAAMNQRALTPSSSCQRREITRNSRVSPPKAFLQAPWSVAPPIAVRVGRRVRGSWPISSAQMPLPVARTSLARRGMQELVVAGCMDGVAVVDAGVGPRGRREFTNIPPRPPSTSGV</sequence>
<keyword evidence="3" id="KW-1185">Reference proteome</keyword>
<feature type="compositionally biased region" description="Pro residues" evidence="1">
    <location>
        <begin position="98"/>
        <end position="107"/>
    </location>
</feature>
<feature type="region of interest" description="Disordered" evidence="1">
    <location>
        <begin position="68"/>
        <end position="116"/>
    </location>
</feature>
<reference evidence="2" key="1">
    <citation type="submission" date="2023-03" db="EMBL/GenBank/DDBJ databases">
        <title>Massive genome expansion in bonnet fungi (Mycena s.s.) driven by repeated elements and novel gene families across ecological guilds.</title>
        <authorList>
            <consortium name="Lawrence Berkeley National Laboratory"/>
            <person name="Harder C.B."/>
            <person name="Miyauchi S."/>
            <person name="Viragh M."/>
            <person name="Kuo A."/>
            <person name="Thoen E."/>
            <person name="Andreopoulos B."/>
            <person name="Lu D."/>
            <person name="Skrede I."/>
            <person name="Drula E."/>
            <person name="Henrissat B."/>
            <person name="Morin E."/>
            <person name="Kohler A."/>
            <person name="Barry K."/>
            <person name="LaButti K."/>
            <person name="Morin E."/>
            <person name="Salamov A."/>
            <person name="Lipzen A."/>
            <person name="Mereny Z."/>
            <person name="Hegedus B."/>
            <person name="Baldrian P."/>
            <person name="Stursova M."/>
            <person name="Weitz H."/>
            <person name="Taylor A."/>
            <person name="Grigoriev I.V."/>
            <person name="Nagy L.G."/>
            <person name="Martin F."/>
            <person name="Kauserud H."/>
        </authorList>
    </citation>
    <scope>NUCLEOTIDE SEQUENCE</scope>
    <source>
        <strain evidence="2">CBHHK182m</strain>
    </source>
</reference>
<name>A0AAD7JGB9_9AGAR</name>
<organism evidence="2 3">
    <name type="scientific">Mycena metata</name>
    <dbReference type="NCBI Taxonomy" id="1033252"/>
    <lineage>
        <taxon>Eukaryota</taxon>
        <taxon>Fungi</taxon>
        <taxon>Dikarya</taxon>
        <taxon>Basidiomycota</taxon>
        <taxon>Agaricomycotina</taxon>
        <taxon>Agaricomycetes</taxon>
        <taxon>Agaricomycetidae</taxon>
        <taxon>Agaricales</taxon>
        <taxon>Marasmiineae</taxon>
        <taxon>Mycenaceae</taxon>
        <taxon>Mycena</taxon>
    </lineage>
</organism>